<dbReference type="EMBL" id="FRAN01000005">
    <property type="protein sequence ID" value="SHL20488.1"/>
    <property type="molecule type" value="Genomic_DNA"/>
</dbReference>
<name>A0A1M6YQG6_HALPU</name>
<reference evidence="2" key="1">
    <citation type="submission" date="2016-11" db="EMBL/GenBank/DDBJ databases">
        <authorList>
            <person name="Varghese N."/>
            <person name="Submissions S."/>
        </authorList>
    </citation>
    <scope>NUCLEOTIDE SEQUENCE [LARGE SCALE GENOMIC DNA]</scope>
    <source>
        <strain evidence="2">DX253</strain>
    </source>
</reference>
<proteinExistence type="predicted"/>
<evidence type="ECO:0000313" key="1">
    <source>
        <dbReference type="EMBL" id="SHL20488.1"/>
    </source>
</evidence>
<gene>
    <name evidence="1" type="ORF">SAMN05444342_3256</name>
</gene>
<evidence type="ECO:0000313" key="2">
    <source>
        <dbReference type="Proteomes" id="UP000184203"/>
    </source>
</evidence>
<keyword evidence="2" id="KW-1185">Reference proteome</keyword>
<dbReference type="Proteomes" id="UP000184203">
    <property type="component" value="Unassembled WGS sequence"/>
</dbReference>
<accession>A0A1M6YQG6</accession>
<sequence>MRVGPRAGESLNCDFGCDGGYFEARNRSNRHEPGSEKDDYRCQFSERLMVFVWV</sequence>
<dbReference type="AlphaFoldDB" id="A0A1M6YQG6"/>
<protein>
    <submittedName>
        <fullName evidence="1">Uncharacterized protein</fullName>
    </submittedName>
</protein>
<organism evidence="1 2">
    <name type="scientific">Haladaptatus paucihalophilus DX253</name>
    <dbReference type="NCBI Taxonomy" id="797209"/>
    <lineage>
        <taxon>Archaea</taxon>
        <taxon>Methanobacteriati</taxon>
        <taxon>Methanobacteriota</taxon>
        <taxon>Stenosarchaea group</taxon>
        <taxon>Halobacteria</taxon>
        <taxon>Halobacteriales</taxon>
        <taxon>Haladaptataceae</taxon>
        <taxon>Haladaptatus</taxon>
    </lineage>
</organism>